<proteinExistence type="predicted"/>
<accession>A0A8C8YS70</accession>
<dbReference type="Ensembl" id="ENSPSMT00000004568.1">
    <property type="protein sequence ID" value="ENSPSMP00000003757.1"/>
    <property type="gene ID" value="ENSPSMG00000003043.1"/>
</dbReference>
<dbReference type="Proteomes" id="UP000694414">
    <property type="component" value="Unplaced"/>
</dbReference>
<sequence length="83" mass="9204">MKREPQNLSSEQVLKPRGSQLAKQDQTLRLGTGLQAPGCGVRGWQKVEEEVGAGHQAGKPWMWAALREQHKARTPAPHTRIPT</sequence>
<reference evidence="2" key="2">
    <citation type="submission" date="2025-09" db="UniProtKB">
        <authorList>
            <consortium name="Ensembl"/>
        </authorList>
    </citation>
    <scope>IDENTIFICATION</scope>
</reference>
<reference evidence="2" key="1">
    <citation type="submission" date="2025-08" db="UniProtKB">
        <authorList>
            <consortium name="Ensembl"/>
        </authorList>
    </citation>
    <scope>IDENTIFICATION</scope>
</reference>
<organism evidence="2 3">
    <name type="scientific">Prolemur simus</name>
    <name type="common">Greater bamboo lemur</name>
    <name type="synonym">Hapalemur simus</name>
    <dbReference type="NCBI Taxonomy" id="1328070"/>
    <lineage>
        <taxon>Eukaryota</taxon>
        <taxon>Metazoa</taxon>
        <taxon>Chordata</taxon>
        <taxon>Craniata</taxon>
        <taxon>Vertebrata</taxon>
        <taxon>Euteleostomi</taxon>
        <taxon>Mammalia</taxon>
        <taxon>Eutheria</taxon>
        <taxon>Euarchontoglires</taxon>
        <taxon>Primates</taxon>
        <taxon>Strepsirrhini</taxon>
        <taxon>Lemuriformes</taxon>
        <taxon>Lemuridae</taxon>
        <taxon>Prolemur</taxon>
    </lineage>
</organism>
<evidence type="ECO:0000256" key="1">
    <source>
        <dbReference type="SAM" id="MobiDB-lite"/>
    </source>
</evidence>
<feature type="compositionally biased region" description="Polar residues" evidence="1">
    <location>
        <begin position="1"/>
        <end position="12"/>
    </location>
</feature>
<keyword evidence="3" id="KW-1185">Reference proteome</keyword>
<name>A0A8C8YS70_PROSS</name>
<protein>
    <submittedName>
        <fullName evidence="2">Uncharacterized protein</fullName>
    </submittedName>
</protein>
<feature type="region of interest" description="Disordered" evidence="1">
    <location>
        <begin position="1"/>
        <end position="38"/>
    </location>
</feature>
<dbReference type="AlphaFoldDB" id="A0A8C8YS70"/>
<evidence type="ECO:0000313" key="2">
    <source>
        <dbReference type="Ensembl" id="ENSPSMP00000003757.1"/>
    </source>
</evidence>
<evidence type="ECO:0000313" key="3">
    <source>
        <dbReference type="Proteomes" id="UP000694414"/>
    </source>
</evidence>